<evidence type="ECO:0000259" key="2">
    <source>
        <dbReference type="SMART" id="SM01233"/>
    </source>
</evidence>
<reference evidence="3" key="3">
    <citation type="submission" date="2021-05" db="UniProtKB">
        <authorList>
            <consortium name="EnsemblPlants"/>
        </authorList>
    </citation>
    <scope>IDENTIFICATION</scope>
    <source>
        <strain evidence="3">cv. B73</strain>
    </source>
</reference>
<proteinExistence type="evidence at protein level"/>
<feature type="compositionally biased region" description="Basic and acidic residues" evidence="1">
    <location>
        <begin position="222"/>
        <end position="239"/>
    </location>
</feature>
<feature type="compositionally biased region" description="Basic and acidic residues" evidence="1">
    <location>
        <begin position="82"/>
        <end position="91"/>
    </location>
</feature>
<feature type="domain" description="Hyaluronan/mRNA-binding protein" evidence="2">
    <location>
        <begin position="83"/>
        <end position="196"/>
    </location>
</feature>
<dbReference type="Pfam" id="PF04774">
    <property type="entry name" value="HABP4_PAI-RBP1"/>
    <property type="match status" value="1"/>
</dbReference>
<feature type="compositionally biased region" description="Basic and acidic residues" evidence="1">
    <location>
        <begin position="42"/>
        <end position="53"/>
    </location>
</feature>
<evidence type="ECO:0007829" key="5">
    <source>
        <dbReference type="PeptideAtlas" id="A0A804N5D5"/>
    </source>
</evidence>
<name>A0A804N5D5_MAIZE</name>
<accession>A0A804N5D5</accession>
<evidence type="ECO:0000313" key="3">
    <source>
        <dbReference type="EnsemblPlants" id="Zm00001eb136290_P001"/>
    </source>
</evidence>
<dbReference type="GO" id="GO:0003723">
    <property type="term" value="F:RNA binding"/>
    <property type="evidence" value="ECO:0000318"/>
    <property type="project" value="GO_Central"/>
</dbReference>
<keyword evidence="5" id="KW-1267">Proteomics identification</keyword>
<keyword evidence="4" id="KW-1185">Reference proteome</keyword>
<evidence type="ECO:0000313" key="4">
    <source>
        <dbReference type="Proteomes" id="UP000007305"/>
    </source>
</evidence>
<dbReference type="SMART" id="SM01233">
    <property type="entry name" value="HABP4_PAI-RBP1"/>
    <property type="match status" value="1"/>
</dbReference>
<dbReference type="InterPro" id="IPR039764">
    <property type="entry name" value="HABP4/SERBP1-like"/>
</dbReference>
<feature type="region of interest" description="Disordered" evidence="1">
    <location>
        <begin position="82"/>
        <end position="173"/>
    </location>
</feature>
<dbReference type="PANTHER" id="PTHR12299">
    <property type="entry name" value="HYALURONIC ACID-BINDING PROTEIN 4"/>
    <property type="match status" value="1"/>
</dbReference>
<dbReference type="GO" id="GO:0005634">
    <property type="term" value="C:nucleus"/>
    <property type="evidence" value="ECO:0000318"/>
    <property type="project" value="GO_Central"/>
</dbReference>
<reference evidence="3" key="2">
    <citation type="submission" date="2019-07" db="EMBL/GenBank/DDBJ databases">
        <authorList>
            <person name="Seetharam A."/>
            <person name="Woodhouse M."/>
            <person name="Cannon E."/>
        </authorList>
    </citation>
    <scope>NUCLEOTIDE SEQUENCE [LARGE SCALE GENOMIC DNA]</scope>
    <source>
        <strain evidence="3">cv. B73</strain>
    </source>
</reference>
<organism evidence="3 4">
    <name type="scientific">Zea mays</name>
    <name type="common">Maize</name>
    <dbReference type="NCBI Taxonomy" id="4577"/>
    <lineage>
        <taxon>Eukaryota</taxon>
        <taxon>Viridiplantae</taxon>
        <taxon>Streptophyta</taxon>
        <taxon>Embryophyta</taxon>
        <taxon>Tracheophyta</taxon>
        <taxon>Spermatophyta</taxon>
        <taxon>Magnoliopsida</taxon>
        <taxon>Liliopsida</taxon>
        <taxon>Poales</taxon>
        <taxon>Poaceae</taxon>
        <taxon>PACMAD clade</taxon>
        <taxon>Panicoideae</taxon>
        <taxon>Andropogonodae</taxon>
        <taxon>Andropogoneae</taxon>
        <taxon>Tripsacinae</taxon>
        <taxon>Zea</taxon>
    </lineage>
</organism>
<dbReference type="InterPro" id="IPR006861">
    <property type="entry name" value="HABP4_PAIRBP1-bd"/>
</dbReference>
<sequence length="353" mass="38605">MAMLPTKPPPPAQPMREERNYGAPPRDGPGRGRGGRGGKTGPRRDFGDADAHGFEGGMVAAAAVLGTVELLAVKMAGNEFGRPRRAYERHSGTGRGYGMKREGAGRGNWGTATDEGLEQDTVDAVNPEETTAMVEDEKKPEDAPQSEVEKDKEGAENEEEEKEHEDKEMTLEEYEKVLEEKRKAVLSLKAKERKVEIDKELQAMQQLSVKKDGDEVFIKLGSDKDLKKKESAEREERGKKAVISTLSSPRQLASTPRFSSSPSRRSSLPRARPWLGWRPSPCALYALVMKPLPSSRTLLPVGRDKLAPDSSPPSRSFFPGAPLLSHAVPQLSIAALLQAALKPRPSCFPCSDL</sequence>
<feature type="compositionally biased region" description="Gly residues" evidence="1">
    <location>
        <begin position="31"/>
        <end position="40"/>
    </location>
</feature>
<dbReference type="EnsemblPlants" id="Zm00001eb136290_T001">
    <property type="protein sequence ID" value="Zm00001eb136290_P001"/>
    <property type="gene ID" value="Zm00001eb136290"/>
</dbReference>
<feature type="region of interest" description="Disordered" evidence="1">
    <location>
        <begin position="1"/>
        <end position="53"/>
    </location>
</feature>
<dbReference type="Gramene" id="Zm00001eb136290_T001">
    <property type="protein sequence ID" value="Zm00001eb136290_P001"/>
    <property type="gene ID" value="Zm00001eb136290"/>
</dbReference>
<feature type="compositionally biased region" description="Basic and acidic residues" evidence="1">
    <location>
        <begin position="164"/>
        <end position="173"/>
    </location>
</feature>
<feature type="compositionally biased region" description="Pro residues" evidence="1">
    <location>
        <begin position="1"/>
        <end position="13"/>
    </location>
</feature>
<evidence type="ECO:0000256" key="1">
    <source>
        <dbReference type="SAM" id="MobiDB-lite"/>
    </source>
</evidence>
<dbReference type="GO" id="GO:0005737">
    <property type="term" value="C:cytoplasm"/>
    <property type="evidence" value="ECO:0000318"/>
    <property type="project" value="GO_Central"/>
</dbReference>
<dbReference type="AlphaFoldDB" id="A0A804N5D5"/>
<reference evidence="4" key="1">
    <citation type="submission" date="2015-12" db="EMBL/GenBank/DDBJ databases">
        <title>Update maize B73 reference genome by single molecule sequencing technologies.</title>
        <authorList>
            <consortium name="Maize Genome Sequencing Project"/>
            <person name="Ware D."/>
        </authorList>
    </citation>
    <scope>NUCLEOTIDE SEQUENCE [LARGE SCALE GENOMIC DNA]</scope>
    <source>
        <strain evidence="4">cv. B73</strain>
    </source>
</reference>
<feature type="compositionally biased region" description="Polar residues" evidence="1">
    <location>
        <begin position="244"/>
        <end position="253"/>
    </location>
</feature>
<feature type="compositionally biased region" description="Low complexity" evidence="1">
    <location>
        <begin position="254"/>
        <end position="271"/>
    </location>
</feature>
<feature type="region of interest" description="Disordered" evidence="1">
    <location>
        <begin position="222"/>
        <end position="271"/>
    </location>
</feature>
<feature type="compositionally biased region" description="Basic and acidic residues" evidence="1">
    <location>
        <begin position="135"/>
        <end position="155"/>
    </location>
</feature>
<dbReference type="PANTHER" id="PTHR12299:SF75">
    <property type="entry name" value="OS05G0589600 PROTEIN"/>
    <property type="match status" value="1"/>
</dbReference>
<dbReference type="InParanoid" id="A0A804N5D5"/>
<protein>
    <recommendedName>
        <fullName evidence="2">Hyaluronan/mRNA-binding protein domain-containing protein</fullName>
    </recommendedName>
</protein>
<dbReference type="Proteomes" id="UP000007305">
    <property type="component" value="Chromosome 3"/>
</dbReference>